<accession>A0A4P6PX22</accession>
<dbReference type="AlphaFoldDB" id="A0A4P6PX22"/>
<evidence type="ECO:0000313" key="3">
    <source>
        <dbReference type="Proteomes" id="UP000292235"/>
    </source>
</evidence>
<gene>
    <name evidence="2" type="ORF">EKD16_04285</name>
</gene>
<evidence type="ECO:0000256" key="1">
    <source>
        <dbReference type="SAM" id="MobiDB-lite"/>
    </source>
</evidence>
<protein>
    <submittedName>
        <fullName evidence="2">Uncharacterized protein</fullName>
    </submittedName>
</protein>
<feature type="region of interest" description="Disordered" evidence="1">
    <location>
        <begin position="168"/>
        <end position="262"/>
    </location>
</feature>
<feature type="compositionally biased region" description="Basic and acidic residues" evidence="1">
    <location>
        <begin position="215"/>
        <end position="226"/>
    </location>
</feature>
<dbReference type="EMBL" id="CP036455">
    <property type="protein sequence ID" value="QBI52665.1"/>
    <property type="molecule type" value="Genomic_DNA"/>
</dbReference>
<keyword evidence="3" id="KW-1185">Reference proteome</keyword>
<name>A0A4P6PX22_9ACTN</name>
<reference evidence="2 3" key="1">
    <citation type="submission" date="2019-02" db="EMBL/GenBank/DDBJ databases">
        <authorList>
            <person name="Khodamoradi S."/>
            <person name="Hahnke R.L."/>
            <person name="Kaempfer P."/>
            <person name="Schumann P."/>
            <person name="Rohde M."/>
            <person name="Steinert M."/>
            <person name="Luzhetskyy A."/>
            <person name="Wink J."/>
            <person name="Ruckert C."/>
        </authorList>
    </citation>
    <scope>NUCLEOTIDE SEQUENCE [LARGE SCALE GENOMIC DNA]</scope>
    <source>
        <strain evidence="2 3">M2</strain>
    </source>
</reference>
<organism evidence="2 3">
    <name type="scientific">Streptomonospora litoralis</name>
    <dbReference type="NCBI Taxonomy" id="2498135"/>
    <lineage>
        <taxon>Bacteria</taxon>
        <taxon>Bacillati</taxon>
        <taxon>Actinomycetota</taxon>
        <taxon>Actinomycetes</taxon>
        <taxon>Streptosporangiales</taxon>
        <taxon>Nocardiopsidaceae</taxon>
        <taxon>Streptomonospora</taxon>
    </lineage>
</organism>
<sequence precursor="true">MTVLRAASAGAVVTRCTKSRRRGCFRAIRCASCSVAAAARAWAHRGIGHWWTKCPVLFRIAESWCAGGASGRRRGGCRRTYVQLVAPSGHDRRRLPRVGRRRQPEPRLPGFTHPRPGAVIAADHRGPGPAGVVAASSGGSPAGTGCVDRGLSPLPSSVPVVLRQVARFPADHQGRPADRGRFRRPPPAASTRPGSAAPAPLPPSPPLFFQVTRFSADRQGRPADRGRFRRPPPAASTRPGERGPHPSHPPRRYSPPSVTPRG</sequence>
<evidence type="ECO:0000313" key="2">
    <source>
        <dbReference type="EMBL" id="QBI52665.1"/>
    </source>
</evidence>
<dbReference type="Proteomes" id="UP000292235">
    <property type="component" value="Chromosome"/>
</dbReference>
<dbReference type="KEGG" id="strr:EKD16_04285"/>
<proteinExistence type="predicted"/>
<feature type="compositionally biased region" description="Basic and acidic residues" evidence="1">
    <location>
        <begin position="169"/>
        <end position="180"/>
    </location>
</feature>